<dbReference type="PANTHER" id="PTHR24324">
    <property type="entry name" value="HOMEOBOX PROTEIN HHEX"/>
    <property type="match status" value="1"/>
</dbReference>
<dbReference type="InterPro" id="IPR051000">
    <property type="entry name" value="Homeobox_DNA-bind_prot"/>
</dbReference>
<dbReference type="EMBL" id="KQ257452">
    <property type="protein sequence ID" value="KND02837.1"/>
    <property type="molecule type" value="Genomic_DNA"/>
</dbReference>
<feature type="compositionally biased region" description="Pro residues" evidence="7">
    <location>
        <begin position="343"/>
        <end position="354"/>
    </location>
</feature>
<dbReference type="InParanoid" id="A0A0L0HP17"/>
<dbReference type="GO" id="GO:0000981">
    <property type="term" value="F:DNA-binding transcription factor activity, RNA polymerase II-specific"/>
    <property type="evidence" value="ECO:0007669"/>
    <property type="project" value="InterPro"/>
</dbReference>
<dbReference type="VEuPathDB" id="FungiDB:SPPG_01917"/>
<feature type="compositionally biased region" description="Low complexity" evidence="7">
    <location>
        <begin position="147"/>
        <end position="170"/>
    </location>
</feature>
<dbReference type="PROSITE" id="PS50071">
    <property type="entry name" value="HOMEOBOX_2"/>
    <property type="match status" value="1"/>
</dbReference>
<sequence length="378" mass="41975">MSLSVTLSAPSLSSPPPQRRLQDSHDNSPQDSSSSSSALAFPTTAQAFAQAQLAHLQAQLQAQIHHQIQQHIAQGMPPMPPHLVQYHIQQQLQQQLAHFQQGQQGQGQEQQQQQHARPTPTPFMEPWTPLPGPTSTFHQYRPPVDPSASMTVTTTTTTTTTTKSPSSITSNDSHAAAPLPFASVQSFRNFFTPYASTVLPMHGRPPTTLHRPVVQLTYTQMPLTKAKRRRPTPGQVKVLNMVFDKTFFPSTELRQALAHELEMCPRAIQVWFQNKRQGWRTKHGHAAMKREPVPLEQVQTWCKKYYTKRKNQDDEVTPDDEFTSRPVDTYRSGPSSTTIPSRSPLPAPRTPPTPLDAQGAAAAALAFATGQRAQSTIV</sequence>
<evidence type="ECO:0000256" key="6">
    <source>
        <dbReference type="RuleBase" id="RU000682"/>
    </source>
</evidence>
<organism evidence="9 10">
    <name type="scientific">Spizellomyces punctatus (strain DAOM BR117)</name>
    <dbReference type="NCBI Taxonomy" id="645134"/>
    <lineage>
        <taxon>Eukaryota</taxon>
        <taxon>Fungi</taxon>
        <taxon>Fungi incertae sedis</taxon>
        <taxon>Chytridiomycota</taxon>
        <taxon>Chytridiomycota incertae sedis</taxon>
        <taxon>Chytridiomycetes</taxon>
        <taxon>Spizellomycetales</taxon>
        <taxon>Spizellomycetaceae</taxon>
        <taxon>Spizellomyces</taxon>
    </lineage>
</organism>
<evidence type="ECO:0000259" key="8">
    <source>
        <dbReference type="PROSITE" id="PS50071"/>
    </source>
</evidence>
<dbReference type="SMART" id="SM00389">
    <property type="entry name" value="HOX"/>
    <property type="match status" value="1"/>
</dbReference>
<evidence type="ECO:0000256" key="7">
    <source>
        <dbReference type="SAM" id="MobiDB-lite"/>
    </source>
</evidence>
<proteinExistence type="predicted"/>
<dbReference type="Pfam" id="PF00046">
    <property type="entry name" value="Homeodomain"/>
    <property type="match status" value="1"/>
</dbReference>
<keyword evidence="4 5" id="KW-0539">Nucleus</keyword>
<dbReference type="GeneID" id="27685549"/>
<dbReference type="CDD" id="cd00086">
    <property type="entry name" value="homeodomain"/>
    <property type="match status" value="1"/>
</dbReference>
<protein>
    <recommendedName>
        <fullName evidence="8">Homeobox domain-containing protein</fullName>
    </recommendedName>
</protein>
<dbReference type="InterPro" id="IPR017970">
    <property type="entry name" value="Homeobox_CS"/>
</dbReference>
<feature type="compositionally biased region" description="Low complexity" evidence="7">
    <location>
        <begin position="95"/>
        <end position="114"/>
    </location>
</feature>
<evidence type="ECO:0000256" key="3">
    <source>
        <dbReference type="ARBA" id="ARBA00023155"/>
    </source>
</evidence>
<evidence type="ECO:0000256" key="1">
    <source>
        <dbReference type="ARBA" id="ARBA00004123"/>
    </source>
</evidence>
<keyword evidence="2 5" id="KW-0238">DNA-binding</keyword>
<dbReference type="RefSeq" id="XP_016610876.1">
    <property type="nucleotide sequence ID" value="XM_016750226.1"/>
</dbReference>
<keyword evidence="3 5" id="KW-0371">Homeobox</keyword>
<feature type="region of interest" description="Disordered" evidence="7">
    <location>
        <begin position="142"/>
        <end position="172"/>
    </location>
</feature>
<dbReference type="Gene3D" id="1.10.10.60">
    <property type="entry name" value="Homeodomain-like"/>
    <property type="match status" value="1"/>
</dbReference>
<evidence type="ECO:0000313" key="9">
    <source>
        <dbReference type="EMBL" id="KND02837.1"/>
    </source>
</evidence>
<feature type="region of interest" description="Disordered" evidence="7">
    <location>
        <begin position="310"/>
        <end position="359"/>
    </location>
</feature>
<keyword evidence="10" id="KW-1185">Reference proteome</keyword>
<dbReference type="GO" id="GO:0030154">
    <property type="term" value="P:cell differentiation"/>
    <property type="evidence" value="ECO:0007669"/>
    <property type="project" value="TreeGrafter"/>
</dbReference>
<evidence type="ECO:0000256" key="4">
    <source>
        <dbReference type="ARBA" id="ARBA00023242"/>
    </source>
</evidence>
<evidence type="ECO:0000256" key="2">
    <source>
        <dbReference type="ARBA" id="ARBA00023125"/>
    </source>
</evidence>
<feature type="DNA-binding region" description="Homeobox" evidence="5">
    <location>
        <begin position="224"/>
        <end position="283"/>
    </location>
</feature>
<dbReference type="PROSITE" id="PS00027">
    <property type="entry name" value="HOMEOBOX_1"/>
    <property type="match status" value="1"/>
</dbReference>
<feature type="region of interest" description="Disordered" evidence="7">
    <location>
        <begin position="1"/>
        <end position="38"/>
    </location>
</feature>
<dbReference type="InterPro" id="IPR001356">
    <property type="entry name" value="HD"/>
</dbReference>
<dbReference type="GO" id="GO:0005634">
    <property type="term" value="C:nucleus"/>
    <property type="evidence" value="ECO:0007669"/>
    <property type="project" value="UniProtKB-SubCell"/>
</dbReference>
<accession>A0A0L0HP17</accession>
<reference evidence="9 10" key="1">
    <citation type="submission" date="2009-08" db="EMBL/GenBank/DDBJ databases">
        <title>The Genome Sequence of Spizellomyces punctatus strain DAOM BR117.</title>
        <authorList>
            <consortium name="The Broad Institute Genome Sequencing Platform"/>
            <person name="Russ C."/>
            <person name="Cuomo C."/>
            <person name="Shea T."/>
            <person name="Young S.K."/>
            <person name="Zeng Q."/>
            <person name="Koehrsen M."/>
            <person name="Haas B."/>
            <person name="Borodovsky M."/>
            <person name="Guigo R."/>
            <person name="Alvarado L."/>
            <person name="Berlin A."/>
            <person name="Bochicchio J."/>
            <person name="Borenstein D."/>
            <person name="Chapman S."/>
            <person name="Chen Z."/>
            <person name="Engels R."/>
            <person name="Freedman E."/>
            <person name="Gellesch M."/>
            <person name="Goldberg J."/>
            <person name="Griggs A."/>
            <person name="Gujja S."/>
            <person name="Heiman D."/>
            <person name="Hepburn T."/>
            <person name="Howarth C."/>
            <person name="Jen D."/>
            <person name="Larson L."/>
            <person name="Lewis B."/>
            <person name="Mehta T."/>
            <person name="Park D."/>
            <person name="Pearson M."/>
            <person name="Roberts A."/>
            <person name="Saif S."/>
            <person name="Shenoy N."/>
            <person name="Sisk P."/>
            <person name="Stolte C."/>
            <person name="Sykes S."/>
            <person name="Thomson T."/>
            <person name="Walk T."/>
            <person name="White J."/>
            <person name="Yandava C."/>
            <person name="Burger G."/>
            <person name="Gray M.W."/>
            <person name="Holland P.W.H."/>
            <person name="King N."/>
            <person name="Lang F.B.F."/>
            <person name="Roger A.J."/>
            <person name="Ruiz-Trillo I."/>
            <person name="Lander E."/>
            <person name="Nusbaum C."/>
        </authorList>
    </citation>
    <scope>NUCLEOTIDE SEQUENCE [LARGE SCALE GENOMIC DNA]</scope>
    <source>
        <strain evidence="9 10">DAOM BR117</strain>
    </source>
</reference>
<dbReference type="STRING" id="645134.A0A0L0HP17"/>
<comment type="subcellular location">
    <subcellularLocation>
        <location evidence="1 5 6">Nucleus</location>
    </subcellularLocation>
</comment>
<dbReference type="GO" id="GO:0000978">
    <property type="term" value="F:RNA polymerase II cis-regulatory region sequence-specific DNA binding"/>
    <property type="evidence" value="ECO:0007669"/>
    <property type="project" value="TreeGrafter"/>
</dbReference>
<name>A0A0L0HP17_SPIPD</name>
<feature type="domain" description="Homeobox" evidence="8">
    <location>
        <begin position="222"/>
        <end position="282"/>
    </location>
</feature>
<dbReference type="PANTHER" id="PTHR24324:SF5">
    <property type="entry name" value="HEMATOPOIETICALLY-EXPRESSED HOMEOBOX PROTEIN HHEX"/>
    <property type="match status" value="1"/>
</dbReference>
<gene>
    <name evidence="9" type="ORF">SPPG_01917</name>
</gene>
<evidence type="ECO:0000313" key="10">
    <source>
        <dbReference type="Proteomes" id="UP000053201"/>
    </source>
</evidence>
<dbReference type="AlphaFoldDB" id="A0A0L0HP17"/>
<dbReference type="OrthoDB" id="6159439at2759"/>
<dbReference type="Proteomes" id="UP000053201">
    <property type="component" value="Unassembled WGS sequence"/>
</dbReference>
<feature type="region of interest" description="Disordered" evidence="7">
    <location>
        <begin position="95"/>
        <end position="125"/>
    </location>
</feature>
<feature type="compositionally biased region" description="Low complexity" evidence="7">
    <location>
        <begin position="1"/>
        <end position="12"/>
    </location>
</feature>
<dbReference type="SUPFAM" id="SSF46689">
    <property type="entry name" value="Homeodomain-like"/>
    <property type="match status" value="1"/>
</dbReference>
<dbReference type="eggNOG" id="KOG0490">
    <property type="taxonomic scope" value="Eukaryota"/>
</dbReference>
<dbReference type="InterPro" id="IPR009057">
    <property type="entry name" value="Homeodomain-like_sf"/>
</dbReference>
<evidence type="ECO:0000256" key="5">
    <source>
        <dbReference type="PROSITE-ProRule" id="PRU00108"/>
    </source>
</evidence>